<feature type="region of interest" description="Head domain (RuvB-H)" evidence="9">
    <location>
        <begin position="283"/>
        <end position="371"/>
    </location>
</feature>
<reference evidence="12" key="1">
    <citation type="journal article" date="2020" name="mSystems">
        <title>Genome- and Community-Level Interaction Insights into Carbon Utilization and Element Cycling Functions of Hydrothermarchaeota in Hydrothermal Sediment.</title>
        <authorList>
            <person name="Zhou Z."/>
            <person name="Liu Y."/>
            <person name="Xu W."/>
            <person name="Pan J."/>
            <person name="Luo Z.H."/>
            <person name="Li M."/>
        </authorList>
    </citation>
    <scope>NUCLEOTIDE SEQUENCE [LARGE SCALE GENOMIC DNA]</scope>
    <source>
        <strain evidence="12">SpSt-508</strain>
    </source>
</reference>
<feature type="region of interest" description="Disordered" evidence="10">
    <location>
        <begin position="1"/>
        <end position="49"/>
    </location>
</feature>
<feature type="binding site" evidence="9">
    <location>
        <position position="93"/>
    </location>
    <ligand>
        <name>ATP</name>
        <dbReference type="ChEBI" id="CHEBI:30616"/>
    </ligand>
</feature>
<protein>
    <recommendedName>
        <fullName evidence="9">Holliday junction branch migration complex subunit RuvB</fullName>
        <ecNumber evidence="9">3.6.4.-</ecNumber>
    </recommendedName>
</protein>
<dbReference type="GO" id="GO:0006281">
    <property type="term" value="P:DNA repair"/>
    <property type="evidence" value="ECO:0007669"/>
    <property type="project" value="UniProtKB-UniRule"/>
</dbReference>
<dbReference type="GO" id="GO:0005524">
    <property type="term" value="F:ATP binding"/>
    <property type="evidence" value="ECO:0007669"/>
    <property type="project" value="UniProtKB-UniRule"/>
</dbReference>
<dbReference type="Pfam" id="PF05496">
    <property type="entry name" value="RuvB_N"/>
    <property type="match status" value="1"/>
</dbReference>
<feature type="binding site" evidence="9">
    <location>
        <position position="93"/>
    </location>
    <ligand>
        <name>Mg(2+)</name>
        <dbReference type="ChEBI" id="CHEBI:18420"/>
    </ligand>
</feature>
<dbReference type="EC" id="3.6.4.-" evidence="9"/>
<evidence type="ECO:0000256" key="8">
    <source>
        <dbReference type="ARBA" id="ARBA00023204"/>
    </source>
</evidence>
<dbReference type="InterPro" id="IPR036390">
    <property type="entry name" value="WH_DNA-bd_sf"/>
</dbReference>
<dbReference type="GO" id="GO:0048476">
    <property type="term" value="C:Holliday junction resolvase complex"/>
    <property type="evidence" value="ECO:0007669"/>
    <property type="project" value="UniProtKB-UniRule"/>
</dbReference>
<keyword evidence="7 9" id="KW-0233">DNA recombination</keyword>
<keyword evidence="8 9" id="KW-0234">DNA repair</keyword>
<feature type="binding site" evidence="9">
    <location>
        <position position="92"/>
    </location>
    <ligand>
        <name>ATP</name>
        <dbReference type="ChEBI" id="CHEBI:30616"/>
    </ligand>
</feature>
<keyword evidence="6 9" id="KW-0238">DNA-binding</keyword>
<keyword evidence="3 9" id="KW-0227">DNA damage</keyword>
<dbReference type="InterPro" id="IPR008824">
    <property type="entry name" value="RuvB-like_N"/>
</dbReference>
<evidence type="ECO:0000256" key="9">
    <source>
        <dbReference type="HAMAP-Rule" id="MF_00016"/>
    </source>
</evidence>
<comment type="subunit">
    <text evidence="9">Homohexamer. Forms an RuvA(8)-RuvB(12)-Holliday junction (HJ) complex. HJ DNA is sandwiched between 2 RuvA tetramers; dsDNA enters through RuvA and exits via RuvB. An RuvB hexamer assembles on each DNA strand where it exits the tetramer. Each RuvB hexamer is contacted by two RuvA subunits (via domain III) on 2 adjacent RuvB subunits; this complex drives branch migration. In the full resolvosome a probable DNA-RuvA(4)-RuvB(12)-RuvC(2) complex forms which resolves the HJ.</text>
</comment>
<dbReference type="InterPro" id="IPR004605">
    <property type="entry name" value="DNA_helicase_Holl-junc_RuvB"/>
</dbReference>
<dbReference type="NCBIfam" id="NF000868">
    <property type="entry name" value="PRK00080.1"/>
    <property type="match status" value="1"/>
</dbReference>
<evidence type="ECO:0000256" key="2">
    <source>
        <dbReference type="ARBA" id="ARBA00022741"/>
    </source>
</evidence>
<keyword evidence="1 9" id="KW-0963">Cytoplasm</keyword>
<feature type="binding site" evidence="9">
    <location>
        <position position="48"/>
    </location>
    <ligand>
        <name>ATP</name>
        <dbReference type="ChEBI" id="CHEBI:30616"/>
    </ligand>
</feature>
<dbReference type="Gene3D" id="3.40.50.300">
    <property type="entry name" value="P-loop containing nucleotide triphosphate hydrolases"/>
    <property type="match status" value="1"/>
</dbReference>
<dbReference type="GO" id="GO:0005737">
    <property type="term" value="C:cytoplasm"/>
    <property type="evidence" value="ECO:0007669"/>
    <property type="project" value="UniProtKB-SubCell"/>
</dbReference>
<evidence type="ECO:0000259" key="11">
    <source>
        <dbReference type="SMART" id="SM00382"/>
    </source>
</evidence>
<dbReference type="Pfam" id="PF17864">
    <property type="entry name" value="AAA_lid_4"/>
    <property type="match status" value="1"/>
</dbReference>
<dbReference type="EMBL" id="DSVQ01000018">
    <property type="protein sequence ID" value="HGT40622.1"/>
    <property type="molecule type" value="Genomic_DNA"/>
</dbReference>
<keyword evidence="5 9" id="KW-0067">ATP-binding</keyword>
<dbReference type="Gene3D" id="1.10.10.10">
    <property type="entry name" value="Winged helix-like DNA-binding domain superfamily/Winged helix DNA-binding domain"/>
    <property type="match status" value="1"/>
</dbReference>
<keyword evidence="2 9" id="KW-0547">Nucleotide-binding</keyword>
<evidence type="ECO:0000256" key="6">
    <source>
        <dbReference type="ARBA" id="ARBA00023125"/>
    </source>
</evidence>
<evidence type="ECO:0000313" key="12">
    <source>
        <dbReference type="EMBL" id="HGT40622.1"/>
    </source>
</evidence>
<evidence type="ECO:0000256" key="5">
    <source>
        <dbReference type="ARBA" id="ARBA00022840"/>
    </source>
</evidence>
<feature type="binding site" evidence="9">
    <location>
        <position position="245"/>
    </location>
    <ligand>
        <name>ATP</name>
        <dbReference type="ChEBI" id="CHEBI:30616"/>
    </ligand>
</feature>
<comment type="function">
    <text evidence="9">The RuvA-RuvB-RuvC complex processes Holliday junction (HJ) DNA during genetic recombination and DNA repair, while the RuvA-RuvB complex plays an important role in the rescue of blocked DNA replication forks via replication fork reversal (RFR). RuvA specifically binds to HJ cruciform DNA, conferring on it an open structure. The RuvB hexamer acts as an ATP-dependent pump, pulling dsDNA into and through the RuvAB complex. RuvB forms 2 homohexamers on either side of HJ DNA bound by 1 or 2 RuvA tetramers; 4 subunits per hexamer contact DNA at a time. Coordinated motions by a converter formed by DNA-disengaged RuvB subunits stimulates ATP hydrolysis and nucleotide exchange. Immobilization of the converter enables RuvB to convert the ATP-contained energy into a lever motion, pulling 2 nucleotides of DNA out of the RuvA tetramer per ATP hydrolyzed, thus driving DNA branch migration. The RuvB motors rotate together with the DNA substrate, which together with the progressing nucleotide cycle form the mechanistic basis for DNA recombination by continuous HJ branch migration. Branch migration allows RuvC to scan DNA until it finds its consensus sequence, where it cleaves and resolves cruciform DNA.</text>
</comment>
<feature type="domain" description="AAA+ ATPase" evidence="11">
    <location>
        <begin position="78"/>
        <end position="209"/>
    </location>
</feature>
<dbReference type="InterPro" id="IPR008823">
    <property type="entry name" value="RuvB_wg_C"/>
</dbReference>
<feature type="binding site" evidence="9">
    <location>
        <position position="208"/>
    </location>
    <ligand>
        <name>ATP</name>
        <dbReference type="ChEBI" id="CHEBI:30616"/>
    </ligand>
</feature>
<dbReference type="CDD" id="cd00009">
    <property type="entry name" value="AAA"/>
    <property type="match status" value="1"/>
</dbReference>
<dbReference type="GO" id="GO:0016787">
    <property type="term" value="F:hydrolase activity"/>
    <property type="evidence" value="ECO:0007669"/>
    <property type="project" value="UniProtKB-KW"/>
</dbReference>
<comment type="similarity">
    <text evidence="9">Belongs to the RuvB family.</text>
</comment>
<comment type="caution">
    <text evidence="12">The sequence shown here is derived from an EMBL/GenBank/DDBJ whole genome shotgun (WGS) entry which is preliminary data.</text>
</comment>
<proteinExistence type="inferred from homology"/>
<comment type="domain">
    <text evidence="9">Has 3 domains, the large (RuvB-L) and small ATPase (RuvB-S) domains and the C-terminal head (RuvB-H) domain. The head domain binds DNA, while the ATPase domains jointly bind ATP, ADP or are empty depending on the state of the subunit in the translocation cycle. During a single DNA translocation step the structure of each domain remains the same, but their relative positions change.</text>
</comment>
<keyword evidence="4 9" id="KW-0378">Hydrolase</keyword>
<evidence type="ECO:0000256" key="1">
    <source>
        <dbReference type="ARBA" id="ARBA00022490"/>
    </source>
</evidence>
<feature type="region of interest" description="Large ATPase domain (RuvB-L)" evidence="9">
    <location>
        <begin position="28"/>
        <end position="208"/>
    </location>
</feature>
<feature type="binding site" evidence="9">
    <location>
        <position position="89"/>
    </location>
    <ligand>
        <name>ATP</name>
        <dbReference type="ChEBI" id="CHEBI:30616"/>
    </ligand>
</feature>
<dbReference type="InterPro" id="IPR036388">
    <property type="entry name" value="WH-like_DNA-bd_sf"/>
</dbReference>
<comment type="catalytic activity">
    <reaction evidence="9">
        <text>ATP + H2O = ADP + phosphate + H(+)</text>
        <dbReference type="Rhea" id="RHEA:13065"/>
        <dbReference type="ChEBI" id="CHEBI:15377"/>
        <dbReference type="ChEBI" id="CHEBI:15378"/>
        <dbReference type="ChEBI" id="CHEBI:30616"/>
        <dbReference type="ChEBI" id="CHEBI:43474"/>
        <dbReference type="ChEBI" id="CHEBI:456216"/>
    </reaction>
</comment>
<dbReference type="SUPFAM" id="SSF46785">
    <property type="entry name" value="Winged helix' DNA-binding domain"/>
    <property type="match status" value="1"/>
</dbReference>
<dbReference type="InterPro" id="IPR003593">
    <property type="entry name" value="AAA+_ATPase"/>
</dbReference>
<dbReference type="GO" id="GO:0009378">
    <property type="term" value="F:four-way junction helicase activity"/>
    <property type="evidence" value="ECO:0007669"/>
    <property type="project" value="InterPro"/>
</dbReference>
<feature type="binding site" evidence="9">
    <location>
        <position position="47"/>
    </location>
    <ligand>
        <name>ATP</name>
        <dbReference type="ChEBI" id="CHEBI:30616"/>
    </ligand>
</feature>
<dbReference type="SMART" id="SM00382">
    <property type="entry name" value="AAA"/>
    <property type="match status" value="1"/>
</dbReference>
<dbReference type="GO" id="GO:0006310">
    <property type="term" value="P:DNA recombination"/>
    <property type="evidence" value="ECO:0007669"/>
    <property type="project" value="UniProtKB-UniRule"/>
</dbReference>
<organism evidence="12">
    <name type="scientific">Schlesneria paludicola</name>
    <dbReference type="NCBI Taxonomy" id="360056"/>
    <lineage>
        <taxon>Bacteria</taxon>
        <taxon>Pseudomonadati</taxon>
        <taxon>Planctomycetota</taxon>
        <taxon>Planctomycetia</taxon>
        <taxon>Planctomycetales</taxon>
        <taxon>Planctomycetaceae</taxon>
        <taxon>Schlesneria</taxon>
    </lineage>
</organism>
<gene>
    <name evidence="9 12" type="primary">ruvB</name>
    <name evidence="12" type="ORF">ENS64_15365</name>
</gene>
<feature type="binding site" evidence="9">
    <location>
        <position position="338"/>
    </location>
    <ligand>
        <name>DNA</name>
        <dbReference type="ChEBI" id="CHEBI:16991"/>
    </ligand>
</feature>
<comment type="caution">
    <text evidence="9">Lacks conserved residue(s) required for the propagation of feature annotation.</text>
</comment>
<evidence type="ECO:0000256" key="3">
    <source>
        <dbReference type="ARBA" id="ARBA00022763"/>
    </source>
</evidence>
<evidence type="ECO:0000256" key="10">
    <source>
        <dbReference type="SAM" id="MobiDB-lite"/>
    </source>
</evidence>
<dbReference type="PANTHER" id="PTHR42848:SF1">
    <property type="entry name" value="HOLLIDAY JUNCTION BRANCH MIGRATION COMPLEX SUBUNIT RUVB"/>
    <property type="match status" value="1"/>
</dbReference>
<dbReference type="HAMAP" id="MF_00016">
    <property type="entry name" value="DNA_HJ_migration_RuvB"/>
    <property type="match status" value="1"/>
</dbReference>
<feature type="binding site" evidence="9">
    <location>
        <position position="343"/>
    </location>
    <ligand>
        <name>DNA</name>
        <dbReference type="ChEBI" id="CHEBI:16991"/>
    </ligand>
</feature>
<name>A0A7C4LM98_9PLAN</name>
<keyword evidence="12" id="KW-0347">Helicase</keyword>
<dbReference type="SUPFAM" id="SSF52540">
    <property type="entry name" value="P-loop containing nucleoside triphosphate hydrolases"/>
    <property type="match status" value="1"/>
</dbReference>
<evidence type="ECO:0000256" key="7">
    <source>
        <dbReference type="ARBA" id="ARBA00023172"/>
    </source>
</evidence>
<feature type="binding site" evidence="9">
    <location>
        <begin position="155"/>
        <end position="157"/>
    </location>
    <ligand>
        <name>ATP</name>
        <dbReference type="ChEBI" id="CHEBI:30616"/>
    </ligand>
</feature>
<dbReference type="AlphaFoldDB" id="A0A7C4LM98"/>
<feature type="binding site" evidence="9">
    <location>
        <position position="94"/>
    </location>
    <ligand>
        <name>ATP</name>
        <dbReference type="ChEBI" id="CHEBI:30616"/>
    </ligand>
</feature>
<evidence type="ECO:0000256" key="4">
    <source>
        <dbReference type="ARBA" id="ARBA00022801"/>
    </source>
</evidence>
<dbReference type="InterPro" id="IPR027417">
    <property type="entry name" value="P-loop_NTPase"/>
</dbReference>
<dbReference type="GO" id="GO:0000400">
    <property type="term" value="F:four-way junction DNA binding"/>
    <property type="evidence" value="ECO:0007669"/>
    <property type="project" value="UniProtKB-UniRule"/>
</dbReference>
<dbReference type="Gene3D" id="1.10.8.60">
    <property type="match status" value="1"/>
</dbReference>
<dbReference type="InterPro" id="IPR041445">
    <property type="entry name" value="AAA_lid_4"/>
</dbReference>
<feature type="binding site" evidence="9">
    <location>
        <position position="198"/>
    </location>
    <ligand>
        <name>ATP</name>
        <dbReference type="ChEBI" id="CHEBI:30616"/>
    </ligand>
</feature>
<comment type="subcellular location">
    <subcellularLocation>
        <location evidence="9">Cytoplasm</location>
    </subcellularLocation>
</comment>
<accession>A0A7C4LM98</accession>
<sequence>MTREKVIQGGSAGGGRKPPRDHGASGHGPPGSSPAFDSDDERFDEELRPQRLADVVGQRKVVERLRIMLDAALKRREPLGHLLLDGPPGLGKTTLALTLARELGVDCQITSGPAVEAPKDLLSYLTNASHGSILFIDEIHRLRPAVEEFIYPVMEDFRVDIVLGEGLSARTINMKLKPFTIIGATTRSGLLSAPLRDRFPNREHLDFYSDEELTEIVRRNALKLRTEIEPQASRELAIRSRGTPRKANNLLRWARDFATVHHDSGRITLELTQRALHMLEVDSLGLDRQDRRYLETLARVFTGGPTGLQALAHTMNVSSDTLEDEVEPFLLRIGFIQRTPRGRMLTAAAFAHLGLTGDPAEQPRIPQPRLF</sequence>
<dbReference type="NCBIfam" id="TIGR00635">
    <property type="entry name" value="ruvB"/>
    <property type="match status" value="1"/>
</dbReference>
<dbReference type="PANTHER" id="PTHR42848">
    <property type="match status" value="1"/>
</dbReference>
<dbReference type="Pfam" id="PF05491">
    <property type="entry name" value="WHD_RuvB"/>
    <property type="match status" value="1"/>
</dbReference>